<dbReference type="InterPro" id="IPR055578">
    <property type="entry name" value="DUF7154"/>
</dbReference>
<dbReference type="AlphaFoldDB" id="E3NUF5"/>
<dbReference type="Proteomes" id="UP000008281">
    <property type="component" value="Unassembled WGS sequence"/>
</dbReference>
<accession>E3NUF5</accession>
<gene>
    <name evidence="2" type="ORF">CRE_01504</name>
</gene>
<name>E3NUF5_CAERE</name>
<dbReference type="EMBL" id="DS270528">
    <property type="protein sequence ID" value="EFO94679.1"/>
    <property type="molecule type" value="Genomic_DNA"/>
</dbReference>
<sequence>MSYQTNGYCYFATGDDLSMAFTWMTATLQHPYQFIAQNFVVSGSGRIEIPAFKAPIPMGYIGLLRYAITIQNHTLDNSFVSMSYTIASTDGSYVFQFPSTQSHPLYGNAQSDFFL</sequence>
<dbReference type="InParanoid" id="E3NUF5"/>
<organism evidence="3">
    <name type="scientific">Caenorhabditis remanei</name>
    <name type="common">Caenorhabditis vulgaris</name>
    <dbReference type="NCBI Taxonomy" id="31234"/>
    <lineage>
        <taxon>Eukaryota</taxon>
        <taxon>Metazoa</taxon>
        <taxon>Ecdysozoa</taxon>
        <taxon>Nematoda</taxon>
        <taxon>Chromadorea</taxon>
        <taxon>Rhabditida</taxon>
        <taxon>Rhabditina</taxon>
        <taxon>Rhabditomorpha</taxon>
        <taxon>Rhabditoidea</taxon>
        <taxon>Rhabditidae</taxon>
        <taxon>Peloderinae</taxon>
        <taxon>Caenorhabditis</taxon>
    </lineage>
</organism>
<protein>
    <recommendedName>
        <fullName evidence="1">DUF7154 domain-containing protein</fullName>
    </recommendedName>
</protein>
<feature type="domain" description="DUF7154" evidence="1">
    <location>
        <begin position="37"/>
        <end position="108"/>
    </location>
</feature>
<evidence type="ECO:0000259" key="1">
    <source>
        <dbReference type="Pfam" id="PF23673"/>
    </source>
</evidence>
<reference evidence="2" key="1">
    <citation type="submission" date="2007-07" db="EMBL/GenBank/DDBJ databases">
        <title>PCAP assembly of the Caenorhabditis remanei genome.</title>
        <authorList>
            <consortium name="The Caenorhabditis remanei Sequencing Consortium"/>
            <person name="Wilson R.K."/>
        </authorList>
    </citation>
    <scope>NUCLEOTIDE SEQUENCE [LARGE SCALE GENOMIC DNA]</scope>
    <source>
        <strain evidence="2">PB4641</strain>
    </source>
</reference>
<dbReference type="HOGENOM" id="CLU_041479_1_0_1"/>
<proteinExistence type="predicted"/>
<keyword evidence="3" id="KW-1185">Reference proteome</keyword>
<evidence type="ECO:0000313" key="3">
    <source>
        <dbReference type="Proteomes" id="UP000008281"/>
    </source>
</evidence>
<dbReference type="Pfam" id="PF23673">
    <property type="entry name" value="DUF7154"/>
    <property type="match status" value="1"/>
</dbReference>
<evidence type="ECO:0000313" key="2">
    <source>
        <dbReference type="EMBL" id="EFO94679.1"/>
    </source>
</evidence>
<dbReference type="OrthoDB" id="5850216at2759"/>